<dbReference type="OrthoDB" id="74247at2759"/>
<dbReference type="EMBL" id="JACMSC010000003">
    <property type="protein sequence ID" value="KAG6529277.1"/>
    <property type="molecule type" value="Genomic_DNA"/>
</dbReference>
<dbReference type="Pfam" id="PF14542">
    <property type="entry name" value="Acetyltransf_CG"/>
    <property type="match status" value="1"/>
</dbReference>
<dbReference type="AlphaFoldDB" id="A0A8J5LZQ7"/>
<dbReference type="PROSITE" id="PS51729">
    <property type="entry name" value="GNAT_YJDJ"/>
    <property type="match status" value="1"/>
</dbReference>
<evidence type="ECO:0000313" key="3">
    <source>
        <dbReference type="Proteomes" id="UP000734854"/>
    </source>
</evidence>
<sequence length="122" mass="13795">MEANRPTEIVWDEKAQRFETEDKEAFLQYQINDILLAAPGEDGEQEKAKKLPAVAMDMVHTYVPRSKRGLGLAARLCDAAFAHAQRHSMLVVPTCSYISETYLPRNPAWNSLLYNGELHSSM</sequence>
<reference evidence="2 3" key="1">
    <citation type="submission" date="2020-08" db="EMBL/GenBank/DDBJ databases">
        <title>Plant Genome Project.</title>
        <authorList>
            <person name="Zhang R.-G."/>
        </authorList>
    </citation>
    <scope>NUCLEOTIDE SEQUENCE [LARGE SCALE GENOMIC DNA]</scope>
    <source>
        <tissue evidence="2">Rhizome</tissue>
    </source>
</reference>
<accession>A0A8J5LZQ7</accession>
<keyword evidence="3" id="KW-1185">Reference proteome</keyword>
<dbReference type="Proteomes" id="UP000734854">
    <property type="component" value="Unassembled WGS sequence"/>
</dbReference>
<evidence type="ECO:0000259" key="1">
    <source>
        <dbReference type="PROSITE" id="PS51729"/>
    </source>
</evidence>
<organism evidence="2 3">
    <name type="scientific">Zingiber officinale</name>
    <name type="common">Ginger</name>
    <name type="synonym">Amomum zingiber</name>
    <dbReference type="NCBI Taxonomy" id="94328"/>
    <lineage>
        <taxon>Eukaryota</taxon>
        <taxon>Viridiplantae</taxon>
        <taxon>Streptophyta</taxon>
        <taxon>Embryophyta</taxon>
        <taxon>Tracheophyta</taxon>
        <taxon>Spermatophyta</taxon>
        <taxon>Magnoliopsida</taxon>
        <taxon>Liliopsida</taxon>
        <taxon>Zingiberales</taxon>
        <taxon>Zingiberaceae</taxon>
        <taxon>Zingiber</taxon>
    </lineage>
</organism>
<dbReference type="PANTHER" id="PTHR31435">
    <property type="entry name" value="PROTEIN NATD1"/>
    <property type="match status" value="1"/>
</dbReference>
<dbReference type="PANTHER" id="PTHR31435:SF9">
    <property type="entry name" value="PROTEIN NATD1"/>
    <property type="match status" value="1"/>
</dbReference>
<dbReference type="InterPro" id="IPR031165">
    <property type="entry name" value="GNAT_YJDJ"/>
</dbReference>
<name>A0A8J5LZQ7_ZINOF</name>
<dbReference type="InterPro" id="IPR045057">
    <property type="entry name" value="Gcn5-rel_NAT"/>
</dbReference>
<gene>
    <name evidence="2" type="ORF">ZIOFF_011474</name>
</gene>
<evidence type="ECO:0000313" key="2">
    <source>
        <dbReference type="EMBL" id="KAG6529277.1"/>
    </source>
</evidence>
<proteinExistence type="predicted"/>
<feature type="domain" description="N-acetyltransferase" evidence="1">
    <location>
        <begin position="10"/>
        <end position="114"/>
    </location>
</feature>
<comment type="caution">
    <text evidence="2">The sequence shown here is derived from an EMBL/GenBank/DDBJ whole genome shotgun (WGS) entry which is preliminary data.</text>
</comment>
<dbReference type="FunFam" id="3.40.630.30:FF:000106">
    <property type="entry name" value="Acetyltransferase At1g77540"/>
    <property type="match status" value="1"/>
</dbReference>
<protein>
    <recommendedName>
        <fullName evidence="1">N-acetyltransferase domain-containing protein</fullName>
    </recommendedName>
</protein>